<keyword evidence="2" id="KW-1185">Reference proteome</keyword>
<name>A0ACC2BB85_DIPCM</name>
<evidence type="ECO:0000313" key="1">
    <source>
        <dbReference type="EMBL" id="KAJ7527037.1"/>
    </source>
</evidence>
<protein>
    <submittedName>
        <fullName evidence="1">Uncharacterized protein</fullName>
    </submittedName>
</protein>
<gene>
    <name evidence="1" type="ORF">O6H91_16G033300</name>
</gene>
<organism evidence="1 2">
    <name type="scientific">Diphasiastrum complanatum</name>
    <name type="common">Issler's clubmoss</name>
    <name type="synonym">Lycopodium complanatum</name>
    <dbReference type="NCBI Taxonomy" id="34168"/>
    <lineage>
        <taxon>Eukaryota</taxon>
        <taxon>Viridiplantae</taxon>
        <taxon>Streptophyta</taxon>
        <taxon>Embryophyta</taxon>
        <taxon>Tracheophyta</taxon>
        <taxon>Lycopodiopsida</taxon>
        <taxon>Lycopodiales</taxon>
        <taxon>Lycopodiaceae</taxon>
        <taxon>Lycopodioideae</taxon>
        <taxon>Diphasiastrum</taxon>
    </lineage>
</organism>
<dbReference type="Proteomes" id="UP001162992">
    <property type="component" value="Chromosome 16"/>
</dbReference>
<evidence type="ECO:0000313" key="2">
    <source>
        <dbReference type="Proteomes" id="UP001162992"/>
    </source>
</evidence>
<comment type="caution">
    <text evidence="1">The sequence shown here is derived from an EMBL/GenBank/DDBJ whole genome shotgun (WGS) entry which is preliminary data.</text>
</comment>
<sequence>MNRAGPRDTGKEDAPDGMERVISRVESTRDDFWGSRCEVDVPYDGGSDVMKVFRESEQFHLAMDRAWRALAENGVDAEPVSGKGLQGVPDSPVEDDGSLIDRSETVLQVETETSAGEGDKERWGCNGPDALRVSGRAELSTTLGEKIREVGRRILLHREESESGERGDCNKRWSTPQKSGNDSALDSIMEGGEHLMYGECQRNLAAEKGTIAFDGCGEFLAAGETGSPDAFKCAACSCHRNFHRRLFEGHSEAEYLVKRQEATESEDSNLLLTVKRVANDVKAAINQVLPLLAVDLQKKGKERELFPSERITIIKKCIEVLEHNAKLMLATTECLSFLQNTTWTSGVASHDLGREKTLQGLPALVAPGDASSAVKEGKFTSQALIPVRLTGNSIHQRSTLLEEPPTNIHVQNKEHNEQRRKRKRTKFTSAQLEKLYSFAERVKWTLSGLTKEDIESTCLDIGIEPITLRYWLHNSKQKSRKKIYEEDGSCSRSPEHN</sequence>
<proteinExistence type="predicted"/>
<dbReference type="EMBL" id="CM055107">
    <property type="protein sequence ID" value="KAJ7527037.1"/>
    <property type="molecule type" value="Genomic_DNA"/>
</dbReference>
<reference evidence="2" key="1">
    <citation type="journal article" date="2024" name="Proc. Natl. Acad. Sci. U.S.A.">
        <title>Extraordinary preservation of gene collinearity over three hundred million years revealed in homosporous lycophytes.</title>
        <authorList>
            <person name="Li C."/>
            <person name="Wickell D."/>
            <person name="Kuo L.Y."/>
            <person name="Chen X."/>
            <person name="Nie B."/>
            <person name="Liao X."/>
            <person name="Peng D."/>
            <person name="Ji J."/>
            <person name="Jenkins J."/>
            <person name="Williams M."/>
            <person name="Shu S."/>
            <person name="Plott C."/>
            <person name="Barry K."/>
            <person name="Rajasekar S."/>
            <person name="Grimwood J."/>
            <person name="Han X."/>
            <person name="Sun S."/>
            <person name="Hou Z."/>
            <person name="He W."/>
            <person name="Dai G."/>
            <person name="Sun C."/>
            <person name="Schmutz J."/>
            <person name="Leebens-Mack J.H."/>
            <person name="Li F.W."/>
            <person name="Wang L."/>
        </authorList>
    </citation>
    <scope>NUCLEOTIDE SEQUENCE [LARGE SCALE GENOMIC DNA]</scope>
    <source>
        <strain evidence="2">cv. PW_Plant_1</strain>
    </source>
</reference>
<accession>A0ACC2BB85</accession>